<evidence type="ECO:0000256" key="3">
    <source>
        <dbReference type="ARBA" id="ARBA00022741"/>
    </source>
</evidence>
<dbReference type="PROSITE" id="PS00211">
    <property type="entry name" value="ABC_TRANSPORTER_1"/>
    <property type="match status" value="1"/>
</dbReference>
<dbReference type="NCBIfam" id="TIGR01727">
    <property type="entry name" value="oligo_HPY"/>
    <property type="match status" value="1"/>
</dbReference>
<evidence type="ECO:0000313" key="7">
    <source>
        <dbReference type="Proteomes" id="UP001208017"/>
    </source>
</evidence>
<dbReference type="SMART" id="SM00382">
    <property type="entry name" value="AAA"/>
    <property type="match status" value="1"/>
</dbReference>
<organism evidence="6 7">
    <name type="scientific">Tumebacillus lacus</name>
    <dbReference type="NCBI Taxonomy" id="2995335"/>
    <lineage>
        <taxon>Bacteria</taxon>
        <taxon>Bacillati</taxon>
        <taxon>Bacillota</taxon>
        <taxon>Bacilli</taxon>
        <taxon>Bacillales</taxon>
        <taxon>Alicyclobacillaceae</taxon>
        <taxon>Tumebacillus</taxon>
    </lineage>
</organism>
<comment type="caution">
    <text evidence="6">The sequence shown here is derived from an EMBL/GenBank/DDBJ whole genome shotgun (WGS) entry which is preliminary data.</text>
</comment>
<dbReference type="EMBL" id="JAPMLT010000015">
    <property type="protein sequence ID" value="MCX7572031.1"/>
    <property type="molecule type" value="Genomic_DNA"/>
</dbReference>
<dbReference type="PROSITE" id="PS50893">
    <property type="entry name" value="ABC_TRANSPORTER_2"/>
    <property type="match status" value="1"/>
</dbReference>
<keyword evidence="4 6" id="KW-0067">ATP-binding</keyword>
<keyword evidence="2" id="KW-0813">Transport</keyword>
<dbReference type="InterPro" id="IPR003593">
    <property type="entry name" value="AAA+_ATPase"/>
</dbReference>
<dbReference type="InterPro" id="IPR017871">
    <property type="entry name" value="ABC_transporter-like_CS"/>
</dbReference>
<dbReference type="InterPro" id="IPR050319">
    <property type="entry name" value="ABC_transp_ATP-bind"/>
</dbReference>
<reference evidence="6 7" key="1">
    <citation type="submission" date="2022-11" db="EMBL/GenBank/DDBJ databases">
        <title>Study of microbial diversity in lake waters.</title>
        <authorList>
            <person name="Zhang J."/>
        </authorList>
    </citation>
    <scope>NUCLEOTIDE SEQUENCE [LARGE SCALE GENOMIC DNA]</scope>
    <source>
        <strain evidence="6 7">DT12</strain>
    </source>
</reference>
<evidence type="ECO:0000256" key="2">
    <source>
        <dbReference type="ARBA" id="ARBA00022448"/>
    </source>
</evidence>
<dbReference type="InterPro" id="IPR027417">
    <property type="entry name" value="P-loop_NTPase"/>
</dbReference>
<dbReference type="InterPro" id="IPR003439">
    <property type="entry name" value="ABC_transporter-like_ATP-bd"/>
</dbReference>
<keyword evidence="7" id="KW-1185">Reference proteome</keyword>
<keyword evidence="3" id="KW-0547">Nucleotide-binding</keyword>
<sequence>MTEPLLSVRDLKMHFPLKKGFRRTGTVYAVDGVSFDLRKGETLALVGESGCGKSTTGRTVLRLEEATAGSIRFEGRDVRALSKKELFTLRRDMQIVFQDAYSFLNPRLTIGEAIAEPMEVHGLYDRAERARRVEELLDIVGLSPAYAKRYPHECSGGQRQRLGIARALTLQPKLIVADEPVSALDVSVQSQVLNLFQDLKERFGLSYLFISHDLSVVRHVADRVAVMYLGKIVELGTAEQVFGETAHPYTKALLSAVPQHEVAVARERIVLQGEVPSPIQPPSGCAFHTRCPVATELCRVSVPALDEITEGHFTACHYVEKGVSA</sequence>
<dbReference type="NCBIfam" id="NF008453">
    <property type="entry name" value="PRK11308.1"/>
    <property type="match status" value="1"/>
</dbReference>
<dbReference type="GO" id="GO:0005524">
    <property type="term" value="F:ATP binding"/>
    <property type="evidence" value="ECO:0007669"/>
    <property type="project" value="UniProtKB-KW"/>
</dbReference>
<accession>A0ABT3X8Q7</accession>
<dbReference type="Gene3D" id="3.40.50.300">
    <property type="entry name" value="P-loop containing nucleotide triphosphate hydrolases"/>
    <property type="match status" value="1"/>
</dbReference>
<dbReference type="Proteomes" id="UP001208017">
    <property type="component" value="Unassembled WGS sequence"/>
</dbReference>
<gene>
    <name evidence="6" type="ORF">OS242_19015</name>
</gene>
<dbReference type="PANTHER" id="PTHR43776">
    <property type="entry name" value="TRANSPORT ATP-BINDING PROTEIN"/>
    <property type="match status" value="1"/>
</dbReference>
<dbReference type="Pfam" id="PF00005">
    <property type="entry name" value="ABC_tran"/>
    <property type="match status" value="1"/>
</dbReference>
<evidence type="ECO:0000259" key="5">
    <source>
        <dbReference type="PROSITE" id="PS50893"/>
    </source>
</evidence>
<dbReference type="PANTHER" id="PTHR43776:SF7">
    <property type="entry name" value="D,D-DIPEPTIDE TRANSPORT ATP-BINDING PROTEIN DDPF-RELATED"/>
    <property type="match status" value="1"/>
</dbReference>
<dbReference type="Pfam" id="PF08352">
    <property type="entry name" value="oligo_HPY"/>
    <property type="match status" value="1"/>
</dbReference>
<evidence type="ECO:0000256" key="1">
    <source>
        <dbReference type="ARBA" id="ARBA00005417"/>
    </source>
</evidence>
<proteinExistence type="inferred from homology"/>
<dbReference type="SUPFAM" id="SSF52540">
    <property type="entry name" value="P-loop containing nucleoside triphosphate hydrolases"/>
    <property type="match status" value="1"/>
</dbReference>
<evidence type="ECO:0000256" key="4">
    <source>
        <dbReference type="ARBA" id="ARBA00022840"/>
    </source>
</evidence>
<feature type="domain" description="ABC transporter" evidence="5">
    <location>
        <begin position="6"/>
        <end position="254"/>
    </location>
</feature>
<dbReference type="InterPro" id="IPR013563">
    <property type="entry name" value="Oligopep_ABC_C"/>
</dbReference>
<comment type="similarity">
    <text evidence="1">Belongs to the ABC transporter superfamily.</text>
</comment>
<dbReference type="CDD" id="cd03257">
    <property type="entry name" value="ABC_NikE_OppD_transporters"/>
    <property type="match status" value="1"/>
</dbReference>
<protein>
    <submittedName>
        <fullName evidence="6">Dipeptide ABC transporter ATP-binding protein</fullName>
    </submittedName>
</protein>
<evidence type="ECO:0000313" key="6">
    <source>
        <dbReference type="EMBL" id="MCX7572031.1"/>
    </source>
</evidence>
<name>A0ABT3X8Q7_9BACL</name>
<dbReference type="RefSeq" id="WP_267153282.1">
    <property type="nucleotide sequence ID" value="NZ_JAPMLT010000015.1"/>
</dbReference>